<feature type="transmembrane region" description="Helical" evidence="1">
    <location>
        <begin position="7"/>
        <end position="25"/>
    </location>
</feature>
<dbReference type="RefSeq" id="WP_243318278.1">
    <property type="nucleotide sequence ID" value="NZ_JALGCL010000001.1"/>
</dbReference>
<organism evidence="2 3">
    <name type="scientific">Cognatiluteimonas sedimenti</name>
    <dbReference type="NCBI Taxonomy" id="2927791"/>
    <lineage>
        <taxon>Bacteria</taxon>
        <taxon>Pseudomonadati</taxon>
        <taxon>Pseudomonadota</taxon>
        <taxon>Gammaproteobacteria</taxon>
        <taxon>Lysobacterales</taxon>
        <taxon>Lysobacteraceae</taxon>
        <taxon>Cognatiluteimonas</taxon>
    </lineage>
</organism>
<feature type="transmembrane region" description="Helical" evidence="1">
    <location>
        <begin position="31"/>
        <end position="64"/>
    </location>
</feature>
<keyword evidence="1" id="KW-0472">Membrane</keyword>
<reference evidence="2 3" key="1">
    <citation type="submission" date="2022-03" db="EMBL/GenBank/DDBJ databases">
        <title>Luteimonas soily sp. nov., a novel bacterium isolated from the soil.</title>
        <authorList>
            <person name="Zhang X."/>
        </authorList>
    </citation>
    <scope>NUCLEOTIDE SEQUENCE [LARGE SCALE GENOMIC DNA]</scope>
    <source>
        <strain evidence="2 3">50</strain>
    </source>
</reference>
<comment type="caution">
    <text evidence="2">The sequence shown here is derived from an EMBL/GenBank/DDBJ whole genome shotgun (WGS) entry which is preliminary data.</text>
</comment>
<evidence type="ECO:0000313" key="2">
    <source>
        <dbReference type="EMBL" id="MCJ0824498.1"/>
    </source>
</evidence>
<gene>
    <name evidence="2" type="ORF">MQC88_00745</name>
</gene>
<keyword evidence="1" id="KW-0812">Transmembrane</keyword>
<accession>A0ABT0A0L8</accession>
<protein>
    <submittedName>
        <fullName evidence="2">Uncharacterized protein</fullName>
    </submittedName>
</protein>
<evidence type="ECO:0000313" key="3">
    <source>
        <dbReference type="Proteomes" id="UP001165423"/>
    </source>
</evidence>
<name>A0ABT0A0L8_9GAMM</name>
<keyword evidence="1" id="KW-1133">Transmembrane helix</keyword>
<dbReference type="EMBL" id="JALGCL010000001">
    <property type="protein sequence ID" value="MCJ0824498.1"/>
    <property type="molecule type" value="Genomic_DNA"/>
</dbReference>
<evidence type="ECO:0000256" key="1">
    <source>
        <dbReference type="SAM" id="Phobius"/>
    </source>
</evidence>
<proteinExistence type="predicted"/>
<sequence>MIVTIPVLLYQLVFVLILYVASRFGRTPLTITLICCLLWTATHVFFPPLMALQAIVILSSYFWFQRRKGNDLEGAE</sequence>
<dbReference type="Proteomes" id="UP001165423">
    <property type="component" value="Unassembled WGS sequence"/>
</dbReference>
<keyword evidence="3" id="KW-1185">Reference proteome</keyword>